<reference evidence="3 4" key="1">
    <citation type="submission" date="2019-03" db="EMBL/GenBank/DDBJ databases">
        <title>An improved genome assembly of the fluke Schistosoma japonicum.</title>
        <authorList>
            <person name="Hu W."/>
            <person name="Luo F."/>
            <person name="Yin M."/>
            <person name="Mo X."/>
            <person name="Sun C."/>
            <person name="Wu Q."/>
            <person name="Zhu B."/>
            <person name="Xiang M."/>
            <person name="Wang J."/>
            <person name="Wang Y."/>
            <person name="Zhang T."/>
            <person name="Xu B."/>
            <person name="Zheng H."/>
            <person name="Feng Z."/>
        </authorList>
    </citation>
    <scope>NUCLEOTIDE SEQUENCE [LARGE SCALE GENOMIC DNA]</scope>
    <source>
        <strain evidence="3">HuSjv2</strain>
        <tissue evidence="3">Worms</tissue>
    </source>
</reference>
<dbReference type="InterPro" id="IPR005301">
    <property type="entry name" value="MOB_kinase_act_fam"/>
</dbReference>
<feature type="binding site" evidence="1">
    <location>
        <position position="295"/>
    </location>
    <ligand>
        <name>Zn(2+)</name>
        <dbReference type="ChEBI" id="CHEBI:29105"/>
    </ligand>
</feature>
<comment type="caution">
    <text evidence="3">The sequence shown here is derived from an EMBL/GenBank/DDBJ whole genome shotgun (WGS) entry which is preliminary data.</text>
</comment>
<feature type="binding site" evidence="1">
    <location>
        <position position="182"/>
    </location>
    <ligand>
        <name>Zn(2+)</name>
        <dbReference type="ChEBI" id="CHEBI:29105"/>
    </ligand>
</feature>
<feature type="region of interest" description="Disordered" evidence="2">
    <location>
        <begin position="35"/>
        <end position="76"/>
    </location>
</feature>
<evidence type="ECO:0000256" key="1">
    <source>
        <dbReference type="PIRSR" id="PIRSR605301-1"/>
    </source>
</evidence>
<feature type="binding site" evidence="1">
    <location>
        <position position="290"/>
    </location>
    <ligand>
        <name>Zn(2+)</name>
        <dbReference type="ChEBI" id="CHEBI:29105"/>
    </ligand>
</feature>
<keyword evidence="3" id="KW-0808">Transferase</keyword>
<dbReference type="EMBL" id="SKCS01000091">
    <property type="protein sequence ID" value="TNN17475.1"/>
    <property type="molecule type" value="Genomic_DNA"/>
</dbReference>
<dbReference type="SMART" id="SM01388">
    <property type="entry name" value="Mob1_phocein"/>
    <property type="match status" value="1"/>
</dbReference>
<keyword evidence="4" id="KW-1185">Reference proteome</keyword>
<evidence type="ECO:0000313" key="3">
    <source>
        <dbReference type="EMBL" id="TNN17475.1"/>
    </source>
</evidence>
<gene>
    <name evidence="3" type="ORF">EWB00_011075</name>
</gene>
<keyword evidence="3" id="KW-0418">Kinase</keyword>
<dbReference type="AlphaFoldDB" id="A0A4Z2DLR4"/>
<keyword evidence="1" id="KW-0479">Metal-binding</keyword>
<sequence>MDWLMGKARGVSRGFMHAPTTIVSSPITEPITITHHSPCISPNGTPPVNTSSMGTEMDSRRSPVHSKECTESESRNSVAVRLRAPSPLSFNVQTSFRLTSKCSQSPEVSSQTENYVDSKTPMYMKNAYVSQLLPIFLDSSYPKFCDVVEPFPAMDANEWLAAHTIALFDNISTIYDAIYELCDCRSLWESMEDLGIQNIVSSLLIEISNSPFGLQSEDDRSKKNKSLVLGSTSHYNRISARQAIDGTLSSCHDLIHCPRLFPIRNGEQFPPDLPQYVSIICKNILVCIVHIYVAHFNHLDQLELIPHMNTLARHFFAFTKRFSLVDDKQLDALACFSHTAFNSSS</sequence>
<protein>
    <submittedName>
        <fullName evidence="3">MOB kinase activator 2</fullName>
    </submittedName>
</protein>
<accession>A0A4Z2DLR4</accession>
<proteinExistence type="predicted"/>
<dbReference type="STRING" id="6182.A0A4Z2DLR4"/>
<dbReference type="Gene3D" id="1.20.140.30">
    <property type="entry name" value="MOB kinase activator"/>
    <property type="match status" value="1"/>
</dbReference>
<dbReference type="Proteomes" id="UP000311919">
    <property type="component" value="Unassembled WGS sequence"/>
</dbReference>
<feature type="compositionally biased region" description="Basic and acidic residues" evidence="2">
    <location>
        <begin position="57"/>
        <end position="74"/>
    </location>
</feature>
<dbReference type="Pfam" id="PF03637">
    <property type="entry name" value="Mob1_phocein"/>
    <property type="match status" value="1"/>
</dbReference>
<dbReference type="GO" id="GO:0016301">
    <property type="term" value="F:kinase activity"/>
    <property type="evidence" value="ECO:0007669"/>
    <property type="project" value="UniProtKB-KW"/>
</dbReference>
<dbReference type="InterPro" id="IPR036703">
    <property type="entry name" value="MOB_kinase_act_sf"/>
</dbReference>
<evidence type="ECO:0000256" key="2">
    <source>
        <dbReference type="SAM" id="MobiDB-lite"/>
    </source>
</evidence>
<dbReference type="OrthoDB" id="8170117at2759"/>
<dbReference type="SUPFAM" id="SSF101152">
    <property type="entry name" value="Mob1/phocein"/>
    <property type="match status" value="1"/>
</dbReference>
<evidence type="ECO:0000313" key="4">
    <source>
        <dbReference type="Proteomes" id="UP000311919"/>
    </source>
</evidence>
<keyword evidence="1" id="KW-0862">Zinc</keyword>
<dbReference type="PANTHER" id="PTHR22599">
    <property type="entry name" value="MPS ONE BINDER KINASE ACTIVATOR-LIKE MOB"/>
    <property type="match status" value="1"/>
</dbReference>
<organism evidence="3 4">
    <name type="scientific">Schistosoma japonicum</name>
    <name type="common">Blood fluke</name>
    <dbReference type="NCBI Taxonomy" id="6182"/>
    <lineage>
        <taxon>Eukaryota</taxon>
        <taxon>Metazoa</taxon>
        <taxon>Spiralia</taxon>
        <taxon>Lophotrochozoa</taxon>
        <taxon>Platyhelminthes</taxon>
        <taxon>Trematoda</taxon>
        <taxon>Digenea</taxon>
        <taxon>Strigeidida</taxon>
        <taxon>Schistosomatoidea</taxon>
        <taxon>Schistosomatidae</taxon>
        <taxon>Schistosoma</taxon>
    </lineage>
</organism>
<feature type="compositionally biased region" description="Polar residues" evidence="2">
    <location>
        <begin position="40"/>
        <end position="54"/>
    </location>
</feature>
<name>A0A4Z2DLR4_SCHJA</name>